<name>A0A3B0RUU0_9ZZZZ</name>
<organism evidence="1">
    <name type="scientific">hydrothermal vent metagenome</name>
    <dbReference type="NCBI Taxonomy" id="652676"/>
    <lineage>
        <taxon>unclassified sequences</taxon>
        <taxon>metagenomes</taxon>
        <taxon>ecological metagenomes</taxon>
    </lineage>
</organism>
<accession>A0A3B0RUU0</accession>
<reference evidence="1" key="1">
    <citation type="submission" date="2018-06" db="EMBL/GenBank/DDBJ databases">
        <authorList>
            <person name="Zhirakovskaya E."/>
        </authorList>
    </citation>
    <scope>NUCLEOTIDE SEQUENCE</scope>
</reference>
<proteinExistence type="predicted"/>
<evidence type="ECO:0000313" key="1">
    <source>
        <dbReference type="EMBL" id="VAV88263.1"/>
    </source>
</evidence>
<sequence length="389" mass="44098">MAPQSSTPPSTVQYATRHYFQAVDAAFDALDQIFETEGIWVKKHNLIYEVVNLHLGHLRWAFECWKKNVWFLDKFNIDLLDSGMPAYQHVLQIENDRARIEERLAELPETGQIKNEMAELMLKYKQFPAALQKTMGERMYFDALDKGPSFRPFTAPVTVKHSFNPRSKRPFYVVHWAVYDGRQNIPVVYMAVIEDSSPEAPRPVPKKTGPWGDVGGDTMLGDGLPNKQISDAFTAFVKDNSQYSLTLTTIATAMDKDFPTLHPKQLRRFVLGPLYIGGVTSHHKRVETILSGVSNPQDNWLLNWTLQELLSKQEISSKHGLWGKAVSKEIYHIDTSNLDAAKNGVSSQEKHALVPHEAFQKAYATGVAENIFDGYQLYVASGDHIIRHV</sequence>
<protein>
    <submittedName>
        <fullName evidence="1">Uncharacterized protein</fullName>
    </submittedName>
</protein>
<dbReference type="EMBL" id="UOEC01000041">
    <property type="protein sequence ID" value="VAV88263.1"/>
    <property type="molecule type" value="Genomic_DNA"/>
</dbReference>
<gene>
    <name evidence="1" type="ORF">MNBD_ALPHA08-1906</name>
</gene>
<dbReference type="AlphaFoldDB" id="A0A3B0RUU0"/>